<dbReference type="EMBL" id="CM055109">
    <property type="protein sequence ID" value="KAJ7523675.1"/>
    <property type="molecule type" value="Genomic_DNA"/>
</dbReference>
<gene>
    <name evidence="1" type="ORF">O6H91_18G058000</name>
</gene>
<keyword evidence="2" id="KW-1185">Reference proteome</keyword>
<comment type="caution">
    <text evidence="1">The sequence shown here is derived from an EMBL/GenBank/DDBJ whole genome shotgun (WGS) entry which is preliminary data.</text>
</comment>
<name>A0ACC2B1Q0_DIPCM</name>
<evidence type="ECO:0000313" key="2">
    <source>
        <dbReference type="Proteomes" id="UP001162992"/>
    </source>
</evidence>
<organism evidence="1 2">
    <name type="scientific">Diphasiastrum complanatum</name>
    <name type="common">Issler's clubmoss</name>
    <name type="synonym">Lycopodium complanatum</name>
    <dbReference type="NCBI Taxonomy" id="34168"/>
    <lineage>
        <taxon>Eukaryota</taxon>
        <taxon>Viridiplantae</taxon>
        <taxon>Streptophyta</taxon>
        <taxon>Embryophyta</taxon>
        <taxon>Tracheophyta</taxon>
        <taxon>Lycopodiopsida</taxon>
        <taxon>Lycopodiales</taxon>
        <taxon>Lycopodiaceae</taxon>
        <taxon>Lycopodioideae</taxon>
        <taxon>Diphasiastrum</taxon>
    </lineage>
</organism>
<sequence>MTWLLDSRKLAKKVKNATTGSSFSAPANEQSQKNTICSECPTCGQSTEQTATLQEWPGLPAGVKFDPNDNELLDHLSAKIGCGSLRPHPLVDEFIPTLDGEDGICYTHPQKLPGIKTDGSSTHFFHRPANAYTTGTRKRRKIYMEDEQAKGETRWHKTGKTRPVLDNGEQIGCKKIMVLYTNFGRKSKPEKTNWVMHQYHLGTREEEKDGELVVSKVFYQTQPRQSCGVRKSSIANEEDCEGNEEIAAPLSAHPQQWASVSALTESSISRVTPATPQADSQVRSKKGKLSKIKGFCRGQVEKDSYSPTTELLDVAQRVIPSPSPVIVHELSSIQDAADGCSPVSHWVAPSNSSQRQMQNEVERENEHAISPLTLAGISASPLQPSLIGDSSWIGESQERDDMLGFDAELMDLFCDEKLYADPIFYDTSVDDVAQNFRSYAADIGLLLDEDSGDSSGELAENPSNEPTPDPALEEIILDTPPDFVEDLVLTSQELVDWIGKRRFVSGSERENSSDNDRSIKFFGDSQSST</sequence>
<proteinExistence type="predicted"/>
<protein>
    <submittedName>
        <fullName evidence="1">Uncharacterized protein</fullName>
    </submittedName>
</protein>
<accession>A0ACC2B1Q0</accession>
<dbReference type="Proteomes" id="UP001162992">
    <property type="component" value="Chromosome 18"/>
</dbReference>
<evidence type="ECO:0000313" key="1">
    <source>
        <dbReference type="EMBL" id="KAJ7523675.1"/>
    </source>
</evidence>
<reference evidence="2" key="1">
    <citation type="journal article" date="2024" name="Proc. Natl. Acad. Sci. U.S.A.">
        <title>Extraordinary preservation of gene collinearity over three hundred million years revealed in homosporous lycophytes.</title>
        <authorList>
            <person name="Li C."/>
            <person name="Wickell D."/>
            <person name="Kuo L.Y."/>
            <person name="Chen X."/>
            <person name="Nie B."/>
            <person name="Liao X."/>
            <person name="Peng D."/>
            <person name="Ji J."/>
            <person name="Jenkins J."/>
            <person name="Williams M."/>
            <person name="Shu S."/>
            <person name="Plott C."/>
            <person name="Barry K."/>
            <person name="Rajasekar S."/>
            <person name="Grimwood J."/>
            <person name="Han X."/>
            <person name="Sun S."/>
            <person name="Hou Z."/>
            <person name="He W."/>
            <person name="Dai G."/>
            <person name="Sun C."/>
            <person name="Schmutz J."/>
            <person name="Leebens-Mack J.H."/>
            <person name="Li F.W."/>
            <person name="Wang L."/>
        </authorList>
    </citation>
    <scope>NUCLEOTIDE SEQUENCE [LARGE SCALE GENOMIC DNA]</scope>
    <source>
        <strain evidence="2">cv. PW_Plant_1</strain>
    </source>
</reference>